<dbReference type="EMBL" id="MHCO01000001">
    <property type="protein sequence ID" value="OGY24825.1"/>
    <property type="molecule type" value="Genomic_DNA"/>
</dbReference>
<feature type="transmembrane region" description="Helical" evidence="1">
    <location>
        <begin position="40"/>
        <end position="61"/>
    </location>
</feature>
<accession>A0A1G1WAX5</accession>
<proteinExistence type="predicted"/>
<keyword evidence="1" id="KW-1133">Transmembrane helix</keyword>
<evidence type="ECO:0000313" key="3">
    <source>
        <dbReference type="Proteomes" id="UP000178493"/>
    </source>
</evidence>
<reference evidence="2 3" key="1">
    <citation type="journal article" date="2016" name="Nat. Commun.">
        <title>Thousands of microbial genomes shed light on interconnected biogeochemical processes in an aquifer system.</title>
        <authorList>
            <person name="Anantharaman K."/>
            <person name="Brown C.T."/>
            <person name="Hug L.A."/>
            <person name="Sharon I."/>
            <person name="Castelle C.J."/>
            <person name="Probst A.J."/>
            <person name="Thomas B.C."/>
            <person name="Singh A."/>
            <person name="Wilkins M.J."/>
            <person name="Karaoz U."/>
            <person name="Brodie E.L."/>
            <person name="Williams K.H."/>
            <person name="Hubbard S.S."/>
            <person name="Banfield J.F."/>
        </authorList>
    </citation>
    <scope>NUCLEOTIDE SEQUENCE [LARGE SCALE GENOMIC DNA]</scope>
</reference>
<protein>
    <submittedName>
        <fullName evidence="2">Uncharacterized protein</fullName>
    </submittedName>
</protein>
<dbReference type="Proteomes" id="UP000178493">
    <property type="component" value="Unassembled WGS sequence"/>
</dbReference>
<dbReference type="AlphaFoldDB" id="A0A1G1WAX5"/>
<name>A0A1G1WAX5_9BACT</name>
<feature type="transmembrane region" description="Helical" evidence="1">
    <location>
        <begin position="116"/>
        <end position="136"/>
    </location>
</feature>
<evidence type="ECO:0000313" key="2">
    <source>
        <dbReference type="EMBL" id="OGY24825.1"/>
    </source>
</evidence>
<sequence>MISKSITKGVIAASILLLIYFVILSLVSSFDFAKNQFSSFWYFILSLAVGFGVQISLYTYLRDLVKNMVSKKVLAVSGTTSTVAMISCCTHYLANILPILGAVGIVTFVAQYQVEIFYVGLLLNLFGIAYIIRKIIQFKKHAKSNLAAC</sequence>
<keyword evidence="1" id="KW-0472">Membrane</keyword>
<gene>
    <name evidence="2" type="ORF">A2126_00815</name>
</gene>
<evidence type="ECO:0000256" key="1">
    <source>
        <dbReference type="SAM" id="Phobius"/>
    </source>
</evidence>
<feature type="transmembrane region" description="Helical" evidence="1">
    <location>
        <begin position="82"/>
        <end position="110"/>
    </location>
</feature>
<organism evidence="2 3">
    <name type="scientific">Candidatus Woykebacteria bacterium GWB1_45_5</name>
    <dbReference type="NCBI Taxonomy" id="1802592"/>
    <lineage>
        <taxon>Bacteria</taxon>
        <taxon>Candidatus Woykeibacteriota</taxon>
    </lineage>
</organism>
<comment type="caution">
    <text evidence="2">The sequence shown here is derived from an EMBL/GenBank/DDBJ whole genome shotgun (WGS) entry which is preliminary data.</text>
</comment>
<feature type="transmembrane region" description="Helical" evidence="1">
    <location>
        <begin position="9"/>
        <end position="28"/>
    </location>
</feature>
<keyword evidence="1" id="KW-0812">Transmembrane</keyword>